<dbReference type="PROSITE" id="PS51257">
    <property type="entry name" value="PROKAR_LIPOPROTEIN"/>
    <property type="match status" value="1"/>
</dbReference>
<dbReference type="OrthoDB" id="980389at2"/>
<keyword evidence="4" id="KW-1185">Reference proteome</keyword>
<organism evidence="3 4">
    <name type="scientific">Flavobacterium petrolei</name>
    <dbReference type="NCBI Taxonomy" id="2259594"/>
    <lineage>
        <taxon>Bacteria</taxon>
        <taxon>Pseudomonadati</taxon>
        <taxon>Bacteroidota</taxon>
        <taxon>Flavobacteriia</taxon>
        <taxon>Flavobacteriales</taxon>
        <taxon>Flavobacteriaceae</taxon>
        <taxon>Flavobacterium</taxon>
    </lineage>
</organism>
<reference evidence="3 4" key="1">
    <citation type="submission" date="2019-01" db="EMBL/GenBank/DDBJ databases">
        <title>Flavobacterium sp. nov. isolated from arctic soil.</title>
        <authorList>
            <person name="Kim D.-U."/>
        </authorList>
    </citation>
    <scope>NUCLEOTIDE SEQUENCE [LARGE SCALE GENOMIC DNA]</scope>
    <source>
        <strain evidence="3 4">Kopri-42</strain>
    </source>
</reference>
<accession>A0A482TDD0</accession>
<dbReference type="RefSeq" id="WP_113667115.1">
    <property type="nucleotide sequence ID" value="NZ_QNVY02000007.1"/>
</dbReference>
<name>A0A482TDD0_9FLAO</name>
<dbReference type="InterPro" id="IPR012640">
    <property type="entry name" value="Membr_lipoprot_lipid_attach_CS"/>
</dbReference>
<proteinExistence type="predicted"/>
<evidence type="ECO:0000256" key="2">
    <source>
        <dbReference type="ARBA" id="ARBA00022729"/>
    </source>
</evidence>
<dbReference type="AlphaFoldDB" id="A0A482TDD0"/>
<dbReference type="Proteomes" id="UP000253235">
    <property type="component" value="Unassembled WGS sequence"/>
</dbReference>
<dbReference type="Pfam" id="PF08139">
    <property type="entry name" value="LPAM_1"/>
    <property type="match status" value="1"/>
</dbReference>
<comment type="caution">
    <text evidence="3">The sequence shown here is derived from an EMBL/GenBank/DDBJ whole genome shotgun (WGS) entry which is preliminary data.</text>
</comment>
<evidence type="ECO:0000313" key="4">
    <source>
        <dbReference type="Proteomes" id="UP000253235"/>
    </source>
</evidence>
<protein>
    <recommendedName>
        <fullName evidence="1">Type IV secretion system putative lipoprotein virB7</fullName>
    </recommendedName>
</protein>
<dbReference type="EMBL" id="QNVY02000007">
    <property type="protein sequence ID" value="RYJ50635.1"/>
    <property type="molecule type" value="Genomic_DNA"/>
</dbReference>
<sequence length="247" mass="29021">MKKYFLTLFFALLLTSCSGQTNKEKYGRPIIALIETDPWLMVIGSDVPTFALYENGQIIYKKIVDKKTKYFEVTNDKETTQKIIKSFGITDNLMKQEDYIEASTATDQPTNVLLLNFDPVRQLSVYGQLRDLKNKARQKTPTDFIDVYDKIIKFEDNKAVEWFPDTFEVMATKYSYAPEKSLKWNSKWNDIKSETTVKRNEDLYSIYLDIKYYREFIELSKSVKEKQAVEINGEKYSLTYRLPFPNL</sequence>
<evidence type="ECO:0000256" key="1">
    <source>
        <dbReference type="ARBA" id="ARBA00017922"/>
    </source>
</evidence>
<gene>
    <name evidence="3" type="ORF">DR871_015535</name>
</gene>
<keyword evidence="2" id="KW-0732">Signal</keyword>
<evidence type="ECO:0000313" key="3">
    <source>
        <dbReference type="EMBL" id="RYJ50635.1"/>
    </source>
</evidence>